<feature type="region of interest" description="Disordered" evidence="2">
    <location>
        <begin position="12"/>
        <end position="89"/>
    </location>
</feature>
<dbReference type="PANTHER" id="PTHR46052:SF1">
    <property type="entry name" value="PHOSDUCIN-LIKE PROTEIN"/>
    <property type="match status" value="1"/>
</dbReference>
<evidence type="ECO:0000256" key="1">
    <source>
        <dbReference type="ARBA" id="ARBA00009686"/>
    </source>
</evidence>
<dbReference type="InterPro" id="IPR023196">
    <property type="entry name" value="Phosducin_N_dom_sf"/>
</dbReference>
<evidence type="ECO:0000313" key="5">
    <source>
        <dbReference type="Proteomes" id="UP001158576"/>
    </source>
</evidence>
<sequence>MALSLDDRLLGEKVQCYISDDEDEETKKAPEENGPLKNVASQRHNPQAPQTGPKGVINDYKEFQKTGSVPGQITPTDVETDENSDLSDLDDDEEFEKYREQRLQQMLLTQAVITTTETRSKAIFDLDAENYVEEQESSGNVVTLLYDSSDENSKVMHRAITHLARQLPHVKFCRAERRILSAQASMDLLSQRGLPCLIGNYDGNQVGAIVWPEIVNELGEEFLPEHLFSLLRERNFI</sequence>
<gene>
    <name evidence="4" type="ORF">OKIOD_LOCUS15799</name>
</gene>
<dbReference type="Pfam" id="PF02114">
    <property type="entry name" value="Phosducin"/>
    <property type="match status" value="1"/>
</dbReference>
<dbReference type="Gene3D" id="3.40.30.10">
    <property type="entry name" value="Glutaredoxin"/>
    <property type="match status" value="1"/>
</dbReference>
<name>A0ABN7TBM7_OIKDI</name>
<comment type="similarity">
    <text evidence="1">Belongs to the phosducin family.</text>
</comment>
<protein>
    <submittedName>
        <fullName evidence="4">Oidioi.mRNA.OKI2018_I69.chr2.g7034.t1.cds</fullName>
    </submittedName>
</protein>
<dbReference type="EMBL" id="OU015567">
    <property type="protein sequence ID" value="CAG5112865.1"/>
    <property type="molecule type" value="Genomic_DNA"/>
</dbReference>
<feature type="domain" description="Phosducin" evidence="3">
    <location>
        <begin position="88"/>
        <end position="233"/>
    </location>
</feature>
<proteinExistence type="inferred from homology"/>
<dbReference type="Proteomes" id="UP001158576">
    <property type="component" value="Chromosome 2"/>
</dbReference>
<dbReference type="InterPro" id="IPR036249">
    <property type="entry name" value="Thioredoxin-like_sf"/>
</dbReference>
<evidence type="ECO:0000259" key="3">
    <source>
        <dbReference type="Pfam" id="PF02114"/>
    </source>
</evidence>
<reference evidence="4 5" key="1">
    <citation type="submission" date="2021-04" db="EMBL/GenBank/DDBJ databases">
        <authorList>
            <person name="Bliznina A."/>
        </authorList>
    </citation>
    <scope>NUCLEOTIDE SEQUENCE [LARGE SCALE GENOMIC DNA]</scope>
</reference>
<feature type="compositionally biased region" description="Polar residues" evidence="2">
    <location>
        <begin position="65"/>
        <end position="77"/>
    </location>
</feature>
<organism evidence="4 5">
    <name type="scientific">Oikopleura dioica</name>
    <name type="common">Tunicate</name>
    <dbReference type="NCBI Taxonomy" id="34765"/>
    <lineage>
        <taxon>Eukaryota</taxon>
        <taxon>Metazoa</taxon>
        <taxon>Chordata</taxon>
        <taxon>Tunicata</taxon>
        <taxon>Appendicularia</taxon>
        <taxon>Copelata</taxon>
        <taxon>Oikopleuridae</taxon>
        <taxon>Oikopleura</taxon>
    </lineage>
</organism>
<dbReference type="InterPro" id="IPR024253">
    <property type="entry name" value="Phosducin_thioredoxin-like_dom"/>
</dbReference>
<dbReference type="SUPFAM" id="SSF52833">
    <property type="entry name" value="Thioredoxin-like"/>
    <property type="match status" value="1"/>
</dbReference>
<evidence type="ECO:0000256" key="2">
    <source>
        <dbReference type="SAM" id="MobiDB-lite"/>
    </source>
</evidence>
<accession>A0ABN7TBM7</accession>
<keyword evidence="5" id="KW-1185">Reference proteome</keyword>
<dbReference type="Gene3D" id="1.10.168.10">
    <property type="entry name" value="Phosducin, domain 2"/>
    <property type="match status" value="1"/>
</dbReference>
<feature type="compositionally biased region" description="Polar residues" evidence="2">
    <location>
        <begin position="39"/>
        <end position="50"/>
    </location>
</feature>
<dbReference type="InterPro" id="IPR051499">
    <property type="entry name" value="Phosducin-like_reg"/>
</dbReference>
<feature type="compositionally biased region" description="Acidic residues" evidence="2">
    <location>
        <begin position="78"/>
        <end position="89"/>
    </location>
</feature>
<evidence type="ECO:0000313" key="4">
    <source>
        <dbReference type="EMBL" id="CAG5112865.1"/>
    </source>
</evidence>
<dbReference type="PANTHER" id="PTHR46052">
    <property type="entry name" value="PHOSDUCIN-LIKE PROTEIN"/>
    <property type="match status" value="1"/>
</dbReference>